<reference evidence="2" key="1">
    <citation type="submission" date="2022-11" db="UniProtKB">
        <authorList>
            <consortium name="WormBaseParasite"/>
        </authorList>
    </citation>
    <scope>IDENTIFICATION</scope>
</reference>
<dbReference type="Proteomes" id="UP000887564">
    <property type="component" value="Unplaced"/>
</dbReference>
<protein>
    <submittedName>
        <fullName evidence="2">Uncharacterized protein</fullName>
    </submittedName>
</protein>
<evidence type="ECO:0000313" key="1">
    <source>
        <dbReference type="Proteomes" id="UP000887564"/>
    </source>
</evidence>
<proteinExistence type="predicted"/>
<keyword evidence="1" id="KW-1185">Reference proteome</keyword>
<accession>A0A914RHW3</accession>
<dbReference type="WBParaSite" id="PEQ_0000133201-mRNA-1">
    <property type="protein sequence ID" value="PEQ_0000133201-mRNA-1"/>
    <property type="gene ID" value="PEQ_0000133201"/>
</dbReference>
<name>A0A914RHW3_PAREQ</name>
<evidence type="ECO:0000313" key="2">
    <source>
        <dbReference type="WBParaSite" id="PEQ_0000133201-mRNA-1"/>
    </source>
</evidence>
<dbReference type="AlphaFoldDB" id="A0A914RHW3"/>
<sequence>LQQYRKFAVRAREQRKKPALECVEISFTGPEGADAELKRDTEMVSECNTSTSELEQKMDSDVEMVKKFDEFGLPDMSAYDFS</sequence>
<organism evidence="1 2">
    <name type="scientific">Parascaris equorum</name>
    <name type="common">Equine roundworm</name>
    <dbReference type="NCBI Taxonomy" id="6256"/>
    <lineage>
        <taxon>Eukaryota</taxon>
        <taxon>Metazoa</taxon>
        <taxon>Ecdysozoa</taxon>
        <taxon>Nematoda</taxon>
        <taxon>Chromadorea</taxon>
        <taxon>Rhabditida</taxon>
        <taxon>Spirurina</taxon>
        <taxon>Ascaridomorpha</taxon>
        <taxon>Ascaridoidea</taxon>
        <taxon>Ascarididae</taxon>
        <taxon>Parascaris</taxon>
    </lineage>
</organism>